<organism evidence="3 4">
    <name type="scientific">Conoideocrella luteorostrata</name>
    <dbReference type="NCBI Taxonomy" id="1105319"/>
    <lineage>
        <taxon>Eukaryota</taxon>
        <taxon>Fungi</taxon>
        <taxon>Dikarya</taxon>
        <taxon>Ascomycota</taxon>
        <taxon>Pezizomycotina</taxon>
        <taxon>Sordariomycetes</taxon>
        <taxon>Hypocreomycetidae</taxon>
        <taxon>Hypocreales</taxon>
        <taxon>Clavicipitaceae</taxon>
        <taxon>Conoideocrella</taxon>
    </lineage>
</organism>
<dbReference type="InterPro" id="IPR052400">
    <property type="entry name" value="Zn2-C6_fungal_TF"/>
</dbReference>
<dbReference type="Gene3D" id="4.10.240.10">
    <property type="entry name" value="Zn(2)-C6 fungal-type DNA-binding domain"/>
    <property type="match status" value="1"/>
</dbReference>
<keyword evidence="1" id="KW-0539">Nucleus</keyword>
<dbReference type="GO" id="GO:0000981">
    <property type="term" value="F:DNA-binding transcription factor activity, RNA polymerase II-specific"/>
    <property type="evidence" value="ECO:0007669"/>
    <property type="project" value="InterPro"/>
</dbReference>
<dbReference type="PROSITE" id="PS00463">
    <property type="entry name" value="ZN2_CY6_FUNGAL_1"/>
    <property type="match status" value="1"/>
</dbReference>
<dbReference type="InterPro" id="IPR036864">
    <property type="entry name" value="Zn2-C6_fun-type_DNA-bd_sf"/>
</dbReference>
<name>A0AAJ0CZ32_9HYPO</name>
<dbReference type="InterPro" id="IPR001138">
    <property type="entry name" value="Zn2Cys6_DnaBD"/>
</dbReference>
<accession>A0AAJ0CZ32</accession>
<protein>
    <recommendedName>
        <fullName evidence="2">Zn(2)-C6 fungal-type domain-containing protein</fullName>
    </recommendedName>
</protein>
<feature type="domain" description="Zn(2)-C6 fungal-type" evidence="2">
    <location>
        <begin position="17"/>
        <end position="47"/>
    </location>
</feature>
<dbReference type="Pfam" id="PF00172">
    <property type="entry name" value="Zn_clus"/>
    <property type="match status" value="1"/>
</dbReference>
<dbReference type="GO" id="GO:0008270">
    <property type="term" value="F:zinc ion binding"/>
    <property type="evidence" value="ECO:0007669"/>
    <property type="project" value="InterPro"/>
</dbReference>
<gene>
    <name evidence="3" type="ORF">QQS21_000346</name>
</gene>
<evidence type="ECO:0000259" key="2">
    <source>
        <dbReference type="PROSITE" id="PS50048"/>
    </source>
</evidence>
<comment type="caution">
    <text evidence="3">The sequence shown here is derived from an EMBL/GenBank/DDBJ whole genome shotgun (WGS) entry which is preliminary data.</text>
</comment>
<sequence length="556" mass="62842">MVLEFRSRRSHEKSRRGCIRCKQQRKKCDEKRPVCSRCKNNNHCCRYYAPDGDHSGESASETTDEGFEPRYQVLEATDAGHRAIYDVSPSRSSWSDIAHTSSTTKSSVLSCGSMPPHNVDARDRSQATDMLNSQELELFSHYITHTSRVLPFDQDDLYALHVGIPNLAFTNRPLMVSIMALSATCKCHDILMSSKEPLERLDEIRDLLTSAEQYHNTSLRQIQDAIHHCVEYGPLLANAALMALYGSSNHRVRVLLSRKATQYGVTLPDVFLPTQSQWITLIRVAHTAYTGLLHGRSEDLDLVSDSPSVMGSASSAVEETTSLVDNDFTSEDGPSNRTERFLLPIICATYESALDKLNARMRSIHTSSPSEARSGHEACFSALRVLENVYKRVFDGGDVTESVYPDSVQLGKLRNVVPWLRNYVGRVTSSMPSQPLRRTIMAFINRVPLDYLHLVQSTLECIPAEVEPSTTMEWDSRMVLSPAHELAMDIFAHWLTLTMLLDGVWWINGIGEWELERFTSFVKARRPGFSFITINEAWWPQSMHNVKKELAQHIDT</sequence>
<evidence type="ECO:0000313" key="4">
    <source>
        <dbReference type="Proteomes" id="UP001251528"/>
    </source>
</evidence>
<reference evidence="3" key="1">
    <citation type="submission" date="2023-06" db="EMBL/GenBank/DDBJ databases">
        <title>Conoideocrella luteorostrata (Hypocreales: Clavicipitaceae), a potential biocontrol fungus for elongate hemlock scale in United States Christmas tree production areas.</title>
        <authorList>
            <person name="Barrett H."/>
            <person name="Lovett B."/>
            <person name="Macias A.M."/>
            <person name="Stajich J.E."/>
            <person name="Kasson M.T."/>
        </authorList>
    </citation>
    <scope>NUCLEOTIDE SEQUENCE</scope>
    <source>
        <strain evidence="3">ARSEF 14590</strain>
    </source>
</reference>
<dbReference type="PANTHER" id="PTHR47657">
    <property type="entry name" value="STEROL REGULATORY ELEMENT-BINDING PROTEIN ECM22"/>
    <property type="match status" value="1"/>
</dbReference>
<evidence type="ECO:0000313" key="3">
    <source>
        <dbReference type="EMBL" id="KAK2616734.1"/>
    </source>
</evidence>
<dbReference type="Proteomes" id="UP001251528">
    <property type="component" value="Unassembled WGS sequence"/>
</dbReference>
<keyword evidence="4" id="KW-1185">Reference proteome</keyword>
<dbReference type="SUPFAM" id="SSF57701">
    <property type="entry name" value="Zn2/Cys6 DNA-binding domain"/>
    <property type="match status" value="1"/>
</dbReference>
<evidence type="ECO:0000256" key="1">
    <source>
        <dbReference type="ARBA" id="ARBA00023242"/>
    </source>
</evidence>
<dbReference type="SMART" id="SM00066">
    <property type="entry name" value="GAL4"/>
    <property type="match status" value="1"/>
</dbReference>
<dbReference type="CDD" id="cd00067">
    <property type="entry name" value="GAL4"/>
    <property type="match status" value="1"/>
</dbReference>
<dbReference type="AlphaFoldDB" id="A0AAJ0CZ32"/>
<dbReference type="EMBL" id="JASWJB010000003">
    <property type="protein sequence ID" value="KAK2616734.1"/>
    <property type="molecule type" value="Genomic_DNA"/>
</dbReference>
<dbReference type="PROSITE" id="PS50048">
    <property type="entry name" value="ZN2_CY6_FUNGAL_2"/>
    <property type="match status" value="1"/>
</dbReference>
<dbReference type="PANTHER" id="PTHR47657:SF14">
    <property type="entry name" value="ZN(2)-C6 FUNGAL-TYPE DOMAIN-CONTAINING PROTEIN"/>
    <property type="match status" value="1"/>
</dbReference>
<proteinExistence type="predicted"/>